<keyword evidence="3 6" id="KW-0547">Nucleotide-binding</keyword>
<comment type="pathway">
    <text evidence="6">Purine metabolism; IMP biosynthesis via de novo pathway; 5-amino-1-(5-phospho-D-ribosyl)imidazole from N(2)-formyl-N(1)-(5-phospho-D-ribosyl)glycinamide: step 1/2.</text>
</comment>
<evidence type="ECO:0000313" key="7">
    <source>
        <dbReference type="EMBL" id="QTX32959.1"/>
    </source>
</evidence>
<dbReference type="PANTHER" id="PTHR34696:SF1">
    <property type="entry name" value="PHOSPHORIBOSYLFORMYLGLYCINAMIDINE SYNTHASE SUBUNIT PURS"/>
    <property type="match status" value="1"/>
</dbReference>
<keyword evidence="8" id="KW-1185">Reference proteome</keyword>
<evidence type="ECO:0000256" key="5">
    <source>
        <dbReference type="ARBA" id="ARBA00022840"/>
    </source>
</evidence>
<dbReference type="GO" id="GO:0005737">
    <property type="term" value="C:cytoplasm"/>
    <property type="evidence" value="ECO:0007669"/>
    <property type="project" value="UniProtKB-SubCell"/>
</dbReference>
<dbReference type="EMBL" id="CP072943">
    <property type="protein sequence ID" value="QTX32959.1"/>
    <property type="molecule type" value="Genomic_DNA"/>
</dbReference>
<comment type="subcellular location">
    <subcellularLocation>
        <location evidence="6">Cytoplasm</location>
    </subcellularLocation>
</comment>
<dbReference type="Gene3D" id="3.30.1280.10">
    <property type="entry name" value="Phosphoribosylformylglycinamidine synthase subunit PurS"/>
    <property type="match status" value="1"/>
</dbReference>
<comment type="catalytic activity">
    <reaction evidence="6">
        <text>N(2)-formyl-N(1)-(5-phospho-beta-D-ribosyl)glycinamide + L-glutamine + ATP + H2O = 2-formamido-N(1)-(5-O-phospho-beta-D-ribosyl)acetamidine + L-glutamate + ADP + phosphate + H(+)</text>
        <dbReference type="Rhea" id="RHEA:17129"/>
        <dbReference type="ChEBI" id="CHEBI:15377"/>
        <dbReference type="ChEBI" id="CHEBI:15378"/>
        <dbReference type="ChEBI" id="CHEBI:29985"/>
        <dbReference type="ChEBI" id="CHEBI:30616"/>
        <dbReference type="ChEBI" id="CHEBI:43474"/>
        <dbReference type="ChEBI" id="CHEBI:58359"/>
        <dbReference type="ChEBI" id="CHEBI:147286"/>
        <dbReference type="ChEBI" id="CHEBI:147287"/>
        <dbReference type="ChEBI" id="CHEBI:456216"/>
        <dbReference type="EC" id="6.3.5.3"/>
    </reaction>
</comment>
<evidence type="ECO:0000313" key="8">
    <source>
        <dbReference type="Proteomes" id="UP000671879"/>
    </source>
</evidence>
<evidence type="ECO:0000256" key="2">
    <source>
        <dbReference type="ARBA" id="ARBA00022598"/>
    </source>
</evidence>
<dbReference type="AlphaFoldDB" id="A0A9Q7AH36"/>
<dbReference type="GO" id="GO:0004642">
    <property type="term" value="F:phosphoribosylformylglycinamidine synthase activity"/>
    <property type="evidence" value="ECO:0007669"/>
    <property type="project" value="UniProtKB-UniRule"/>
</dbReference>
<dbReference type="RefSeq" id="WP_274374225.1">
    <property type="nucleotide sequence ID" value="NZ_CP072943.1"/>
</dbReference>
<accession>A0A9Q7AH36</accession>
<proteinExistence type="inferred from homology"/>
<name>A0A9Q7AH36_9BACT</name>
<sequence length="83" mass="8958">MLFDVAITISLKKGVLDTQGKAVAASLHGMGYETLKEIRVGRFVEAVVEAPDSVQARSLAAGLCDDLLVNDLIEESRIEVKSR</sequence>
<dbReference type="Proteomes" id="UP000671879">
    <property type="component" value="Chromosome"/>
</dbReference>
<keyword evidence="2 6" id="KW-0436">Ligase</keyword>
<keyword evidence="4 6" id="KW-0658">Purine biosynthesis</keyword>
<keyword evidence="1 6" id="KW-0963">Cytoplasm</keyword>
<dbReference type="PANTHER" id="PTHR34696">
    <property type="entry name" value="PHOSPHORIBOSYLFORMYLGLYCINAMIDINE SYNTHASE SUBUNIT PURS"/>
    <property type="match status" value="1"/>
</dbReference>
<dbReference type="GO" id="GO:0006189">
    <property type="term" value="P:'de novo' IMP biosynthetic process"/>
    <property type="evidence" value="ECO:0007669"/>
    <property type="project" value="UniProtKB-UniRule"/>
</dbReference>
<comment type="similarity">
    <text evidence="6">Belongs to the PurS family.</text>
</comment>
<dbReference type="EC" id="6.3.5.3" evidence="6"/>
<comment type="subunit">
    <text evidence="6">Part of the FGAM synthase complex composed of 1 PurL, 1 PurQ and 2 PurS subunits.</text>
</comment>
<dbReference type="Pfam" id="PF02700">
    <property type="entry name" value="PurS"/>
    <property type="match status" value="1"/>
</dbReference>
<evidence type="ECO:0000256" key="3">
    <source>
        <dbReference type="ARBA" id="ARBA00022741"/>
    </source>
</evidence>
<gene>
    <name evidence="6 7" type="primary">purS</name>
    <name evidence="7" type="ORF">KAR29_03335</name>
</gene>
<evidence type="ECO:0000256" key="4">
    <source>
        <dbReference type="ARBA" id="ARBA00022755"/>
    </source>
</evidence>
<evidence type="ECO:0000256" key="6">
    <source>
        <dbReference type="HAMAP-Rule" id="MF_01926"/>
    </source>
</evidence>
<keyword evidence="5 6" id="KW-0067">ATP-binding</keyword>
<reference evidence="8" key="1">
    <citation type="submission" date="2021-04" db="EMBL/GenBank/DDBJ databases">
        <title>A novel Synergistetes isolate from a pyrite-forming mixed culture.</title>
        <authorList>
            <person name="Bunk B."/>
            <person name="Sproer C."/>
            <person name="Spring S."/>
            <person name="Pester M."/>
        </authorList>
    </citation>
    <scope>NUCLEOTIDE SEQUENCE [LARGE SCALE GENOMIC DNA]</scope>
    <source>
        <strain evidence="8">J.5.4.2-T.3.5.2</strain>
    </source>
</reference>
<dbReference type="InterPro" id="IPR003850">
    <property type="entry name" value="PurS"/>
</dbReference>
<dbReference type="InterPro" id="IPR036604">
    <property type="entry name" value="PurS-like_sf"/>
</dbReference>
<comment type="function">
    <text evidence="6">Part of the phosphoribosylformylglycinamidine synthase complex involved in the purines biosynthetic pathway. Catalyzes the ATP-dependent conversion of formylglycinamide ribonucleotide (FGAR) and glutamine to yield formylglycinamidine ribonucleotide (FGAM) and glutamate. The FGAM synthase complex is composed of three subunits. PurQ produces an ammonia molecule by converting glutamine to glutamate. PurL transfers the ammonia molecule to FGAR to form FGAM in an ATP-dependent manner. PurS interacts with PurQ and PurL and is thought to assist in the transfer of the ammonia molecule from PurQ to PurL.</text>
</comment>
<dbReference type="GO" id="GO:0005524">
    <property type="term" value="F:ATP binding"/>
    <property type="evidence" value="ECO:0007669"/>
    <property type="project" value="UniProtKB-UniRule"/>
</dbReference>
<dbReference type="SUPFAM" id="SSF82697">
    <property type="entry name" value="PurS-like"/>
    <property type="match status" value="1"/>
</dbReference>
<protein>
    <recommendedName>
        <fullName evidence="6">Phosphoribosylformylglycinamidine synthase subunit PurS</fullName>
        <shortName evidence="6">FGAM synthase</shortName>
        <ecNumber evidence="6">6.3.5.3</ecNumber>
    </recommendedName>
    <alternativeName>
        <fullName evidence="6">Formylglycinamide ribonucleotide amidotransferase subunit III</fullName>
        <shortName evidence="6">FGAR amidotransferase III</shortName>
        <shortName evidence="6">FGAR-AT III</shortName>
    </alternativeName>
    <alternativeName>
        <fullName evidence="6">Phosphoribosylformylglycinamidine synthase subunit III</fullName>
    </alternativeName>
</protein>
<dbReference type="NCBIfam" id="TIGR00302">
    <property type="entry name" value="phosphoribosylformylglycinamidine synthase subunit PurS"/>
    <property type="match status" value="1"/>
</dbReference>
<organism evidence="7 8">
    <name type="scientific">Aminithiophilus ramosus</name>
    <dbReference type="NCBI Taxonomy" id="3029084"/>
    <lineage>
        <taxon>Bacteria</taxon>
        <taxon>Thermotogati</taxon>
        <taxon>Synergistota</taxon>
        <taxon>Synergistia</taxon>
        <taxon>Synergistales</taxon>
        <taxon>Aminithiophilaceae</taxon>
        <taxon>Aminithiophilus</taxon>
    </lineage>
</organism>
<evidence type="ECO:0000256" key="1">
    <source>
        <dbReference type="ARBA" id="ARBA00022490"/>
    </source>
</evidence>
<dbReference type="KEGG" id="aram:KAR29_03335"/>
<dbReference type="HAMAP" id="MF_01926">
    <property type="entry name" value="PurS"/>
    <property type="match status" value="1"/>
</dbReference>